<protein>
    <submittedName>
        <fullName evidence="6">ATP-binding cassette domain-containing protein</fullName>
    </submittedName>
</protein>
<dbReference type="GO" id="GO:0016887">
    <property type="term" value="F:ATP hydrolysis activity"/>
    <property type="evidence" value="ECO:0007669"/>
    <property type="project" value="InterPro"/>
</dbReference>
<dbReference type="GO" id="GO:0098796">
    <property type="term" value="C:membrane protein complex"/>
    <property type="evidence" value="ECO:0007669"/>
    <property type="project" value="UniProtKB-ARBA"/>
</dbReference>
<dbReference type="FunFam" id="3.40.50.300:FF:000032">
    <property type="entry name" value="Export ABC transporter ATP-binding protein"/>
    <property type="match status" value="1"/>
</dbReference>
<feature type="compositionally biased region" description="Low complexity" evidence="4">
    <location>
        <begin position="227"/>
        <end position="248"/>
    </location>
</feature>
<organism evidence="6 7">
    <name type="scientific">Nesterenkonia alkaliphila</name>
    <dbReference type="NCBI Taxonomy" id="1463631"/>
    <lineage>
        <taxon>Bacteria</taxon>
        <taxon>Bacillati</taxon>
        <taxon>Actinomycetota</taxon>
        <taxon>Actinomycetes</taxon>
        <taxon>Micrococcales</taxon>
        <taxon>Micrococcaceae</taxon>
        <taxon>Nesterenkonia</taxon>
    </lineage>
</organism>
<dbReference type="Gene3D" id="3.40.50.300">
    <property type="entry name" value="P-loop containing nucleotide triphosphate hydrolases"/>
    <property type="match status" value="1"/>
</dbReference>
<dbReference type="GO" id="GO:0005524">
    <property type="term" value="F:ATP binding"/>
    <property type="evidence" value="ECO:0007669"/>
    <property type="project" value="UniProtKB-KW"/>
</dbReference>
<evidence type="ECO:0000313" key="7">
    <source>
        <dbReference type="Proteomes" id="UP000460157"/>
    </source>
</evidence>
<keyword evidence="2" id="KW-0547">Nucleotide-binding</keyword>
<dbReference type="OrthoDB" id="9778572at2"/>
<evidence type="ECO:0000256" key="2">
    <source>
        <dbReference type="ARBA" id="ARBA00022741"/>
    </source>
</evidence>
<dbReference type="Proteomes" id="UP000460157">
    <property type="component" value="Unassembled WGS sequence"/>
</dbReference>
<dbReference type="PANTHER" id="PTHR24220:SF86">
    <property type="entry name" value="ABC TRANSPORTER ABCH.1"/>
    <property type="match status" value="1"/>
</dbReference>
<evidence type="ECO:0000259" key="5">
    <source>
        <dbReference type="PROSITE" id="PS50893"/>
    </source>
</evidence>
<dbReference type="SMART" id="SM00382">
    <property type="entry name" value="AAA"/>
    <property type="match status" value="1"/>
</dbReference>
<dbReference type="SUPFAM" id="SSF52540">
    <property type="entry name" value="P-loop containing nucleoside triphosphate hydrolases"/>
    <property type="match status" value="1"/>
</dbReference>
<dbReference type="GO" id="GO:0022857">
    <property type="term" value="F:transmembrane transporter activity"/>
    <property type="evidence" value="ECO:0007669"/>
    <property type="project" value="TreeGrafter"/>
</dbReference>
<dbReference type="PROSITE" id="PS00211">
    <property type="entry name" value="ABC_TRANSPORTER_1"/>
    <property type="match status" value="1"/>
</dbReference>
<accession>A0A7K1UHG7</accession>
<comment type="caution">
    <text evidence="6">The sequence shown here is derived from an EMBL/GenBank/DDBJ whole genome shotgun (WGS) entry which is preliminary data.</text>
</comment>
<name>A0A7K1UHG7_9MICC</name>
<gene>
    <name evidence="6" type="ORF">GNZ21_06010</name>
</gene>
<dbReference type="InterPro" id="IPR017911">
    <property type="entry name" value="MacB-like_ATP-bd"/>
</dbReference>
<dbReference type="InterPro" id="IPR003593">
    <property type="entry name" value="AAA+_ATPase"/>
</dbReference>
<proteinExistence type="predicted"/>
<dbReference type="GO" id="GO:0005886">
    <property type="term" value="C:plasma membrane"/>
    <property type="evidence" value="ECO:0007669"/>
    <property type="project" value="TreeGrafter"/>
</dbReference>
<dbReference type="InterPro" id="IPR027417">
    <property type="entry name" value="P-loop_NTPase"/>
</dbReference>
<feature type="region of interest" description="Disordered" evidence="4">
    <location>
        <begin position="227"/>
        <end position="267"/>
    </location>
</feature>
<dbReference type="RefSeq" id="WP_157322344.1">
    <property type="nucleotide sequence ID" value="NZ_BMFX01000001.1"/>
</dbReference>
<dbReference type="PROSITE" id="PS50893">
    <property type="entry name" value="ABC_TRANSPORTER_2"/>
    <property type="match status" value="1"/>
</dbReference>
<evidence type="ECO:0000256" key="3">
    <source>
        <dbReference type="ARBA" id="ARBA00022840"/>
    </source>
</evidence>
<keyword evidence="1" id="KW-0813">Transport</keyword>
<dbReference type="Pfam" id="PF00005">
    <property type="entry name" value="ABC_tran"/>
    <property type="match status" value="1"/>
</dbReference>
<dbReference type="InterPro" id="IPR017871">
    <property type="entry name" value="ABC_transporter-like_CS"/>
</dbReference>
<evidence type="ECO:0000256" key="4">
    <source>
        <dbReference type="SAM" id="MobiDB-lite"/>
    </source>
</evidence>
<reference evidence="6 7" key="1">
    <citation type="submission" date="2019-12" db="EMBL/GenBank/DDBJ databases">
        <title>Nesterenkonia muleiensis sp. nov., a novel actinobacterium isolated from sap of Populus euphratica.</title>
        <authorList>
            <person name="Wang R."/>
        </authorList>
    </citation>
    <scope>NUCLEOTIDE SEQUENCE [LARGE SCALE GENOMIC DNA]</scope>
    <source>
        <strain evidence="6 7">F10</strain>
    </source>
</reference>
<dbReference type="AlphaFoldDB" id="A0A7K1UHG7"/>
<feature type="compositionally biased region" description="Basic residues" evidence="4">
    <location>
        <begin position="253"/>
        <end position="267"/>
    </location>
</feature>
<feature type="domain" description="ABC transporter" evidence="5">
    <location>
        <begin position="6"/>
        <end position="245"/>
    </location>
</feature>
<dbReference type="CDD" id="cd03255">
    <property type="entry name" value="ABC_MJ0796_LolCDE_FtsE"/>
    <property type="match status" value="1"/>
</dbReference>
<sequence>MSTPVLETENLVKVYGRGPAAFHALKGLTFEINRGESVAIVGKSGSGKSTLMHLLALLDEPTSGVVALDGKPVTKLKPKVVSGLRNATFGFVFQQFFLNPNQTVLENVTLPLKIAGVSKSERNERGMAALEQLEMADKAKNKATDLSGGQKQRVCIARALINNPEVLFADEPTGNLDTATSETVEDILFGLHRDHGITLVVVTHDEDLAAKCQRRLIMQDGQIVEEQTGASTAPPTAAQAPAASGEPSQPKPATRRRLMKFGKGGAR</sequence>
<evidence type="ECO:0000313" key="6">
    <source>
        <dbReference type="EMBL" id="MVT25917.1"/>
    </source>
</evidence>
<dbReference type="InterPro" id="IPR003439">
    <property type="entry name" value="ABC_transporter-like_ATP-bd"/>
</dbReference>
<keyword evidence="7" id="KW-1185">Reference proteome</keyword>
<dbReference type="EMBL" id="WRPM01000038">
    <property type="protein sequence ID" value="MVT25917.1"/>
    <property type="molecule type" value="Genomic_DNA"/>
</dbReference>
<dbReference type="InterPro" id="IPR015854">
    <property type="entry name" value="ABC_transpr_LolD-like"/>
</dbReference>
<keyword evidence="3 6" id="KW-0067">ATP-binding</keyword>
<evidence type="ECO:0000256" key="1">
    <source>
        <dbReference type="ARBA" id="ARBA00022448"/>
    </source>
</evidence>
<dbReference type="PANTHER" id="PTHR24220">
    <property type="entry name" value="IMPORT ATP-BINDING PROTEIN"/>
    <property type="match status" value="1"/>
</dbReference>